<feature type="transmembrane region" description="Helical" evidence="1">
    <location>
        <begin position="81"/>
        <end position="109"/>
    </location>
</feature>
<evidence type="ECO:0000313" key="2">
    <source>
        <dbReference type="Proteomes" id="UP000035681"/>
    </source>
</evidence>
<keyword evidence="1" id="KW-1133">Transmembrane helix</keyword>
<dbReference type="WBParaSite" id="TCONS_00009826.p1">
    <property type="protein sequence ID" value="TCONS_00009826.p1"/>
    <property type="gene ID" value="XLOC_007555"/>
</dbReference>
<organism evidence="3">
    <name type="scientific">Strongyloides stercoralis</name>
    <name type="common">Threadworm</name>
    <dbReference type="NCBI Taxonomy" id="6248"/>
    <lineage>
        <taxon>Eukaryota</taxon>
        <taxon>Metazoa</taxon>
        <taxon>Ecdysozoa</taxon>
        <taxon>Nematoda</taxon>
        <taxon>Chromadorea</taxon>
        <taxon>Rhabditida</taxon>
        <taxon>Tylenchina</taxon>
        <taxon>Panagrolaimomorpha</taxon>
        <taxon>Strongyloidoidea</taxon>
        <taxon>Strongyloididae</taxon>
        <taxon>Strongyloides</taxon>
    </lineage>
</organism>
<sequence length="185" mass="21193">MSEGKVNLKFLLAKPYGILLTGRVVLSAVSVICFLIVERRIYLRSEFNFLNGFFLLWSAISVLAHIFNLQKNLSKLPNSYFYIPFALFDFVFGLAGIIFFSFESLILIVKAVTRNYYFYNYLELLIFMLAVISTIGSGCIFGFYSLLLHVQTQNVKDLPIKEMVVEGDKITYFTATKEDSEKILP</sequence>
<dbReference type="Proteomes" id="UP000035681">
    <property type="component" value="Unplaced"/>
</dbReference>
<feature type="transmembrane region" description="Helical" evidence="1">
    <location>
        <begin position="121"/>
        <end position="147"/>
    </location>
</feature>
<protein>
    <submittedName>
        <fullName evidence="3 4">MARVEL domain-containing protein</fullName>
    </submittedName>
</protein>
<keyword evidence="2" id="KW-1185">Reference proteome</keyword>
<proteinExistence type="predicted"/>
<feature type="transmembrane region" description="Helical" evidence="1">
    <location>
        <begin position="49"/>
        <end position="69"/>
    </location>
</feature>
<accession>A0A0K0E6Q6</accession>
<evidence type="ECO:0000256" key="1">
    <source>
        <dbReference type="SAM" id="Phobius"/>
    </source>
</evidence>
<dbReference type="WBParaSite" id="SSTP_0000518400.1">
    <property type="protein sequence ID" value="SSTP_0000518400.1"/>
    <property type="gene ID" value="SSTP_0000518400"/>
</dbReference>
<keyword evidence="1" id="KW-0472">Membrane</keyword>
<evidence type="ECO:0000313" key="3">
    <source>
        <dbReference type="WBParaSite" id="SSTP_0000518400.1"/>
    </source>
</evidence>
<evidence type="ECO:0000313" key="4">
    <source>
        <dbReference type="WBParaSite" id="TCONS_00009826.p1"/>
    </source>
</evidence>
<feature type="transmembrane region" description="Helical" evidence="1">
    <location>
        <begin position="16"/>
        <end position="37"/>
    </location>
</feature>
<keyword evidence="1" id="KW-0812">Transmembrane</keyword>
<name>A0A0K0E6Q6_STRER</name>
<reference evidence="3" key="1">
    <citation type="submission" date="2015-08" db="UniProtKB">
        <authorList>
            <consortium name="WormBaseParasite"/>
        </authorList>
    </citation>
    <scope>IDENTIFICATION</scope>
</reference>
<dbReference type="AlphaFoldDB" id="A0A0K0E6Q6"/>